<evidence type="ECO:0000256" key="1">
    <source>
        <dbReference type="ARBA" id="ARBA00023015"/>
    </source>
</evidence>
<dbReference type="InterPro" id="IPR036388">
    <property type="entry name" value="WH-like_DNA-bd_sf"/>
</dbReference>
<dbReference type="InterPro" id="IPR000792">
    <property type="entry name" value="Tscrpt_reg_LuxR_C"/>
</dbReference>
<dbReference type="CDD" id="cd06170">
    <property type="entry name" value="LuxR_C_like"/>
    <property type="match status" value="1"/>
</dbReference>
<comment type="caution">
    <text evidence="6">The sequence shown here is derived from an EMBL/GenBank/DDBJ whole genome shotgun (WGS) entry which is preliminary data.</text>
</comment>
<dbReference type="EMBL" id="QLTT01000001">
    <property type="protein sequence ID" value="RAS70414.1"/>
    <property type="molecule type" value="Genomic_DNA"/>
</dbReference>
<evidence type="ECO:0000256" key="3">
    <source>
        <dbReference type="ARBA" id="ARBA00023163"/>
    </source>
</evidence>
<keyword evidence="7" id="KW-1185">Reference proteome</keyword>
<protein>
    <submittedName>
        <fullName evidence="6">Regulatory LuxR family protein</fullName>
    </submittedName>
</protein>
<dbReference type="Gene3D" id="1.10.10.10">
    <property type="entry name" value="Winged helix-like DNA-binding domain superfamily/Winged helix DNA-binding domain"/>
    <property type="match status" value="1"/>
</dbReference>
<keyword evidence="2" id="KW-0238">DNA-binding</keyword>
<accession>A0ABX9EIN8</accession>
<reference evidence="6 7" key="1">
    <citation type="submission" date="2018-06" db="EMBL/GenBank/DDBJ databases">
        <title>Genomic Encyclopedia of Type Strains, Phase IV (KMG-IV): sequencing the most valuable type-strain genomes for metagenomic binning, comparative biology and taxonomic classification.</title>
        <authorList>
            <person name="Goeker M."/>
        </authorList>
    </citation>
    <scope>NUCLEOTIDE SEQUENCE [LARGE SCALE GENOMIC DNA]</scope>
    <source>
        <strain evidence="6 7">DSM 45479</strain>
    </source>
</reference>
<keyword evidence="3" id="KW-0804">Transcription</keyword>
<dbReference type="Pfam" id="PF00196">
    <property type="entry name" value="GerE"/>
    <property type="match status" value="1"/>
</dbReference>
<organism evidence="6 7">
    <name type="scientific">Lentzea atacamensis</name>
    <dbReference type="NCBI Taxonomy" id="531938"/>
    <lineage>
        <taxon>Bacteria</taxon>
        <taxon>Bacillati</taxon>
        <taxon>Actinomycetota</taxon>
        <taxon>Actinomycetes</taxon>
        <taxon>Pseudonocardiales</taxon>
        <taxon>Pseudonocardiaceae</taxon>
        <taxon>Lentzea</taxon>
    </lineage>
</organism>
<proteinExistence type="predicted"/>
<dbReference type="PANTHER" id="PTHR44688">
    <property type="entry name" value="DNA-BINDING TRANSCRIPTIONAL ACTIVATOR DEVR_DOSR"/>
    <property type="match status" value="1"/>
</dbReference>
<dbReference type="Gene3D" id="1.25.40.10">
    <property type="entry name" value="Tetratricopeptide repeat domain"/>
    <property type="match status" value="1"/>
</dbReference>
<feature type="compositionally biased region" description="Low complexity" evidence="4">
    <location>
        <begin position="368"/>
        <end position="381"/>
    </location>
</feature>
<dbReference type="InterPro" id="IPR016032">
    <property type="entry name" value="Sig_transdc_resp-reg_C-effctor"/>
</dbReference>
<evidence type="ECO:0000313" key="7">
    <source>
        <dbReference type="Proteomes" id="UP000248714"/>
    </source>
</evidence>
<evidence type="ECO:0000259" key="5">
    <source>
        <dbReference type="PROSITE" id="PS50043"/>
    </source>
</evidence>
<dbReference type="Proteomes" id="UP000248714">
    <property type="component" value="Unassembled WGS sequence"/>
</dbReference>
<name>A0ABX9EIN8_9PSEU</name>
<dbReference type="PROSITE" id="PS50043">
    <property type="entry name" value="HTH_LUXR_2"/>
    <property type="match status" value="1"/>
</dbReference>
<keyword evidence="1" id="KW-0805">Transcription regulation</keyword>
<dbReference type="SMART" id="SM00421">
    <property type="entry name" value="HTH_LUXR"/>
    <property type="match status" value="1"/>
</dbReference>
<evidence type="ECO:0000256" key="4">
    <source>
        <dbReference type="SAM" id="MobiDB-lite"/>
    </source>
</evidence>
<dbReference type="RefSeq" id="WP_112225500.1">
    <property type="nucleotide sequence ID" value="NZ_QLTT01000001.1"/>
</dbReference>
<feature type="domain" description="HTH luxR-type" evidence="5">
    <location>
        <begin position="112"/>
        <end position="177"/>
    </location>
</feature>
<sequence>MATHVVHTHHARASQARKLVEPLLSGELPALAAPTIVDGWLLEAVLVDRSGDQRRAHEALTEALAAAEPYGALRPCFNAGKPVRDLLARGAGRFGRLESFATTTMTALPAASTAPVDVLTIRERDLLLELPSMRTTEEIADSLFVSVNKVKTHLRGTYRKLGVNQRRDAVLAARRPGLIQGLLQPRFGPLVLLGASATLDPREPADTIARLVSLATGEPIPRQRHPRPCVAPGCARPGGVPPLAHRLLRGERPHRSLGNTRHAVAVVRSGRCGSCPPGLTQNAFAEDRSAGTASCPRREVTAAPTTTRVFLAEQQLSTVSDHTRHPETHGMPLPLKGMVGRAPLSPTADRKLAPGRRTPPRRRSEGLPQARPQAAVPPAAA</sequence>
<evidence type="ECO:0000313" key="6">
    <source>
        <dbReference type="EMBL" id="RAS70414.1"/>
    </source>
</evidence>
<feature type="region of interest" description="Disordered" evidence="4">
    <location>
        <begin position="317"/>
        <end position="381"/>
    </location>
</feature>
<dbReference type="PANTHER" id="PTHR44688:SF16">
    <property type="entry name" value="DNA-BINDING TRANSCRIPTIONAL ACTIVATOR DEVR_DOSR"/>
    <property type="match status" value="1"/>
</dbReference>
<gene>
    <name evidence="6" type="ORF">C8D87_101714</name>
</gene>
<dbReference type="SUPFAM" id="SSF46894">
    <property type="entry name" value="C-terminal effector domain of the bipartite response regulators"/>
    <property type="match status" value="1"/>
</dbReference>
<dbReference type="InterPro" id="IPR011990">
    <property type="entry name" value="TPR-like_helical_dom_sf"/>
</dbReference>
<evidence type="ECO:0000256" key="2">
    <source>
        <dbReference type="ARBA" id="ARBA00023125"/>
    </source>
</evidence>